<dbReference type="PANTHER" id="PTHR43369:SF2">
    <property type="entry name" value="PHOSPHORIBOSYLGLYCINAMIDE FORMYLTRANSFERASE"/>
    <property type="match status" value="1"/>
</dbReference>
<dbReference type="Gene3D" id="3.40.50.170">
    <property type="entry name" value="Formyl transferase, N-terminal domain"/>
    <property type="match status" value="1"/>
</dbReference>
<evidence type="ECO:0000256" key="4">
    <source>
        <dbReference type="ARBA" id="ARBA00022755"/>
    </source>
</evidence>
<dbReference type="PROSITE" id="PS00373">
    <property type="entry name" value="GART"/>
    <property type="match status" value="1"/>
</dbReference>
<keyword evidence="3" id="KW-0808">Transferase</keyword>
<evidence type="ECO:0000256" key="1">
    <source>
        <dbReference type="ARBA" id="ARBA00005054"/>
    </source>
</evidence>
<protein>
    <recommendedName>
        <fullName evidence="2">phosphoribosylglycinamide formyltransferase 1</fullName>
        <ecNumber evidence="2">2.1.2.2</ecNumber>
    </recommendedName>
    <alternativeName>
        <fullName evidence="7">5'-phosphoribosylglycinamide transformylase</fullName>
    </alternativeName>
    <alternativeName>
        <fullName evidence="6">GAR transformylase</fullName>
    </alternativeName>
</protein>
<dbReference type="PANTHER" id="PTHR43369">
    <property type="entry name" value="PHOSPHORIBOSYLGLYCINAMIDE FORMYLTRANSFERASE"/>
    <property type="match status" value="1"/>
</dbReference>
<comment type="catalytic activity">
    <reaction evidence="8">
        <text>N(1)-(5-phospho-beta-D-ribosyl)glycinamide + (6R)-10-formyltetrahydrofolate = N(2)-formyl-N(1)-(5-phospho-beta-D-ribosyl)glycinamide + (6S)-5,6,7,8-tetrahydrofolate + H(+)</text>
        <dbReference type="Rhea" id="RHEA:15053"/>
        <dbReference type="ChEBI" id="CHEBI:15378"/>
        <dbReference type="ChEBI" id="CHEBI:57453"/>
        <dbReference type="ChEBI" id="CHEBI:143788"/>
        <dbReference type="ChEBI" id="CHEBI:147286"/>
        <dbReference type="ChEBI" id="CHEBI:195366"/>
        <dbReference type="EC" id="2.1.2.2"/>
    </reaction>
</comment>
<proteinExistence type="inferred from homology"/>
<comment type="similarity">
    <text evidence="5">Belongs to the GART family.</text>
</comment>
<feature type="domain" description="Formyl transferase N-terminal" evidence="9">
    <location>
        <begin position="5"/>
        <end position="178"/>
    </location>
</feature>
<dbReference type="Pfam" id="PF00551">
    <property type="entry name" value="Formyl_trans_N"/>
    <property type="match status" value="1"/>
</dbReference>
<dbReference type="AlphaFoldDB" id="A0A6J6KDR3"/>
<sequence>MANFRVVVLASGTGTLFAALANQAEQIGIQIVGLISEAEVPACERARELGIPVTVVPLLEDRIKWDQNLATELSRLKPSLIVSAGFMKILGPVVLRFHQGKIINTHPALLPDFPGAHAVRDALATGVSQTGATIHFVDKGVDTGEVIGQVKVKVEPGDTEASLHERIKQAERELLVATVSDIANGKVSLK</sequence>
<evidence type="ECO:0000256" key="6">
    <source>
        <dbReference type="ARBA" id="ARBA00041324"/>
    </source>
</evidence>
<dbReference type="GO" id="GO:0004644">
    <property type="term" value="F:phosphoribosylglycinamide formyltransferase activity"/>
    <property type="evidence" value="ECO:0007669"/>
    <property type="project" value="UniProtKB-EC"/>
</dbReference>
<evidence type="ECO:0000256" key="8">
    <source>
        <dbReference type="ARBA" id="ARBA00047664"/>
    </source>
</evidence>
<evidence type="ECO:0000256" key="2">
    <source>
        <dbReference type="ARBA" id="ARBA00012254"/>
    </source>
</evidence>
<comment type="pathway">
    <text evidence="1">Purine metabolism; IMP biosynthesis via de novo pathway; N(2)-formyl-N(1)-(5-phospho-D-ribosyl)glycinamide from N(1)-(5-phospho-D-ribosyl)glycinamide (10-formyl THF route): step 1/1.</text>
</comment>
<dbReference type="GO" id="GO:0005829">
    <property type="term" value="C:cytosol"/>
    <property type="evidence" value="ECO:0007669"/>
    <property type="project" value="TreeGrafter"/>
</dbReference>
<dbReference type="EMBL" id="CAEZWD010000030">
    <property type="protein sequence ID" value="CAB4645969.1"/>
    <property type="molecule type" value="Genomic_DNA"/>
</dbReference>
<accession>A0A6J6KDR3</accession>
<keyword evidence="4" id="KW-0658">Purine biosynthesis</keyword>
<dbReference type="CDD" id="cd08645">
    <property type="entry name" value="FMT_core_GART"/>
    <property type="match status" value="1"/>
</dbReference>
<dbReference type="InterPro" id="IPR036477">
    <property type="entry name" value="Formyl_transf_N_sf"/>
</dbReference>
<evidence type="ECO:0000256" key="5">
    <source>
        <dbReference type="ARBA" id="ARBA00038440"/>
    </source>
</evidence>
<evidence type="ECO:0000259" key="9">
    <source>
        <dbReference type="Pfam" id="PF00551"/>
    </source>
</evidence>
<dbReference type="InterPro" id="IPR002376">
    <property type="entry name" value="Formyl_transf_N"/>
</dbReference>
<reference evidence="10" key="1">
    <citation type="submission" date="2020-05" db="EMBL/GenBank/DDBJ databases">
        <authorList>
            <person name="Chiriac C."/>
            <person name="Salcher M."/>
            <person name="Ghai R."/>
            <person name="Kavagutti S V."/>
        </authorList>
    </citation>
    <scope>NUCLEOTIDE SEQUENCE</scope>
</reference>
<dbReference type="InterPro" id="IPR004607">
    <property type="entry name" value="GART"/>
</dbReference>
<dbReference type="EC" id="2.1.2.2" evidence="2"/>
<evidence type="ECO:0000256" key="7">
    <source>
        <dbReference type="ARBA" id="ARBA00041682"/>
    </source>
</evidence>
<evidence type="ECO:0000313" key="10">
    <source>
        <dbReference type="EMBL" id="CAB4645969.1"/>
    </source>
</evidence>
<dbReference type="InterPro" id="IPR001555">
    <property type="entry name" value="GART_AS"/>
</dbReference>
<organism evidence="10">
    <name type="scientific">freshwater metagenome</name>
    <dbReference type="NCBI Taxonomy" id="449393"/>
    <lineage>
        <taxon>unclassified sequences</taxon>
        <taxon>metagenomes</taxon>
        <taxon>ecological metagenomes</taxon>
    </lineage>
</organism>
<name>A0A6J6KDR3_9ZZZZ</name>
<dbReference type="NCBIfam" id="TIGR00639">
    <property type="entry name" value="PurN"/>
    <property type="match status" value="1"/>
</dbReference>
<dbReference type="GO" id="GO:0006189">
    <property type="term" value="P:'de novo' IMP biosynthetic process"/>
    <property type="evidence" value="ECO:0007669"/>
    <property type="project" value="UniProtKB-UniPathway"/>
</dbReference>
<dbReference type="UniPathway" id="UPA00074">
    <property type="reaction ID" value="UER00126"/>
</dbReference>
<dbReference type="SUPFAM" id="SSF53328">
    <property type="entry name" value="Formyltransferase"/>
    <property type="match status" value="1"/>
</dbReference>
<gene>
    <name evidence="10" type="ORF">UFOPK2171_00390</name>
</gene>
<dbReference type="HAMAP" id="MF_01930">
    <property type="entry name" value="PurN"/>
    <property type="match status" value="1"/>
</dbReference>
<evidence type="ECO:0000256" key="3">
    <source>
        <dbReference type="ARBA" id="ARBA00022679"/>
    </source>
</evidence>